<dbReference type="Proteomes" id="UP000053593">
    <property type="component" value="Unassembled WGS sequence"/>
</dbReference>
<proteinExistence type="predicted"/>
<keyword evidence="4" id="KW-1185">Reference proteome</keyword>
<sequence>MTAFIVPTEPDTSSPPSFSLPSHTATTPLKASRSVPKIVPPPSYSATSNNRSVASSHISHQDTALSSPVPSDSTFSYTDKGLIGELLEGVAWSLLVLLLLVFFLLLYIIRLVRSL</sequence>
<evidence type="ECO:0000313" key="4">
    <source>
        <dbReference type="Proteomes" id="UP000053593"/>
    </source>
</evidence>
<keyword evidence="2" id="KW-0472">Membrane</keyword>
<dbReference type="EMBL" id="KN834769">
    <property type="protein sequence ID" value="KIK61894.1"/>
    <property type="molecule type" value="Genomic_DNA"/>
</dbReference>
<accession>A0A0D0CGX1</accession>
<dbReference type="AlphaFoldDB" id="A0A0D0CGX1"/>
<gene>
    <name evidence="3" type="ORF">GYMLUDRAFT_42308</name>
</gene>
<feature type="transmembrane region" description="Helical" evidence="2">
    <location>
        <begin position="90"/>
        <end position="109"/>
    </location>
</feature>
<organism evidence="3 4">
    <name type="scientific">Collybiopsis luxurians FD-317 M1</name>
    <dbReference type="NCBI Taxonomy" id="944289"/>
    <lineage>
        <taxon>Eukaryota</taxon>
        <taxon>Fungi</taxon>
        <taxon>Dikarya</taxon>
        <taxon>Basidiomycota</taxon>
        <taxon>Agaricomycotina</taxon>
        <taxon>Agaricomycetes</taxon>
        <taxon>Agaricomycetidae</taxon>
        <taxon>Agaricales</taxon>
        <taxon>Marasmiineae</taxon>
        <taxon>Omphalotaceae</taxon>
        <taxon>Collybiopsis</taxon>
        <taxon>Collybiopsis luxurians</taxon>
    </lineage>
</organism>
<feature type="region of interest" description="Disordered" evidence="1">
    <location>
        <begin position="1"/>
        <end position="72"/>
    </location>
</feature>
<protein>
    <submittedName>
        <fullName evidence="3">Uncharacterized protein</fullName>
    </submittedName>
</protein>
<dbReference type="HOGENOM" id="CLU_2109316_0_0_1"/>
<keyword evidence="2" id="KW-1133">Transmembrane helix</keyword>
<keyword evidence="2" id="KW-0812">Transmembrane</keyword>
<feature type="compositionally biased region" description="Polar residues" evidence="1">
    <location>
        <begin position="10"/>
        <end position="29"/>
    </location>
</feature>
<evidence type="ECO:0000256" key="2">
    <source>
        <dbReference type="SAM" id="Phobius"/>
    </source>
</evidence>
<evidence type="ECO:0000256" key="1">
    <source>
        <dbReference type="SAM" id="MobiDB-lite"/>
    </source>
</evidence>
<evidence type="ECO:0000313" key="3">
    <source>
        <dbReference type="EMBL" id="KIK61894.1"/>
    </source>
</evidence>
<name>A0A0D0CGX1_9AGAR</name>
<reference evidence="3 4" key="1">
    <citation type="submission" date="2014-04" db="EMBL/GenBank/DDBJ databases">
        <title>Evolutionary Origins and Diversification of the Mycorrhizal Mutualists.</title>
        <authorList>
            <consortium name="DOE Joint Genome Institute"/>
            <consortium name="Mycorrhizal Genomics Consortium"/>
            <person name="Kohler A."/>
            <person name="Kuo A."/>
            <person name="Nagy L.G."/>
            <person name="Floudas D."/>
            <person name="Copeland A."/>
            <person name="Barry K.W."/>
            <person name="Cichocki N."/>
            <person name="Veneault-Fourrey C."/>
            <person name="LaButti K."/>
            <person name="Lindquist E.A."/>
            <person name="Lipzen A."/>
            <person name="Lundell T."/>
            <person name="Morin E."/>
            <person name="Murat C."/>
            <person name="Riley R."/>
            <person name="Ohm R."/>
            <person name="Sun H."/>
            <person name="Tunlid A."/>
            <person name="Henrissat B."/>
            <person name="Grigoriev I.V."/>
            <person name="Hibbett D.S."/>
            <person name="Martin F."/>
        </authorList>
    </citation>
    <scope>NUCLEOTIDE SEQUENCE [LARGE SCALE GENOMIC DNA]</scope>
    <source>
        <strain evidence="3 4">FD-317 M1</strain>
    </source>
</reference>
<feature type="compositionally biased region" description="Polar residues" evidence="1">
    <location>
        <begin position="44"/>
        <end position="72"/>
    </location>
</feature>